<dbReference type="Gene3D" id="3.20.20.410">
    <property type="entry name" value="Protein of unknown function UPF0759"/>
    <property type="match status" value="1"/>
</dbReference>
<evidence type="ECO:0000313" key="2">
    <source>
        <dbReference type="Proteomes" id="UP000562124"/>
    </source>
</evidence>
<protein>
    <submittedName>
        <fullName evidence="1">DUF72 domain-containing protein</fullName>
    </submittedName>
</protein>
<dbReference type="Pfam" id="PF01904">
    <property type="entry name" value="DUF72"/>
    <property type="match status" value="1"/>
</dbReference>
<evidence type="ECO:0000313" key="1">
    <source>
        <dbReference type="EMBL" id="NMR21643.1"/>
    </source>
</evidence>
<proteinExistence type="predicted"/>
<reference evidence="1 2" key="1">
    <citation type="submission" date="2020-04" db="EMBL/GenBank/DDBJ databases">
        <title>Sequencing and Assembly of C. fimi.</title>
        <authorList>
            <person name="Ramsey A.R."/>
        </authorList>
    </citation>
    <scope>NUCLEOTIDE SEQUENCE [LARGE SCALE GENOMIC DNA]</scope>
    <source>
        <strain evidence="1 2">SB</strain>
    </source>
</reference>
<accession>A0A7Y0M226</accession>
<keyword evidence="2" id="KW-1185">Reference proteome</keyword>
<dbReference type="AlphaFoldDB" id="A0A7Y0M226"/>
<dbReference type="Proteomes" id="UP000562124">
    <property type="component" value="Unassembled WGS sequence"/>
</dbReference>
<dbReference type="PANTHER" id="PTHR30348">
    <property type="entry name" value="UNCHARACTERIZED PROTEIN YECE"/>
    <property type="match status" value="1"/>
</dbReference>
<dbReference type="SUPFAM" id="SSF117396">
    <property type="entry name" value="TM1631-like"/>
    <property type="match status" value="1"/>
</dbReference>
<sequence length="242" mass="27429">MAVHVGTSGWSYGHWHDALYPHGSPPVDRLGHYVQQFGTVELNASFYRWPRAATFARWRERLPPGFQLSVKAPRGLTHAKRLYAPEAWVDRITASWHELGDRRAVLLVQLPPGMARDDARLDFFLGRVPRWVRVAVELRHPSWLHDDVFALLEHHGAASCVMSGAHLPCVLRATAPFVYVRLHGPDHQHLYGGSYSDADLGWWADRVREWDGAGQDVYAYFNNDGDANAVRNALTLRRLVPA</sequence>
<dbReference type="PANTHER" id="PTHR30348:SF4">
    <property type="entry name" value="DUF72 DOMAIN-CONTAINING PROTEIN"/>
    <property type="match status" value="1"/>
</dbReference>
<dbReference type="RefSeq" id="WP_169326012.1">
    <property type="nucleotide sequence ID" value="NZ_JABCJJ010000047.1"/>
</dbReference>
<dbReference type="InterPro" id="IPR002763">
    <property type="entry name" value="DUF72"/>
</dbReference>
<dbReference type="EMBL" id="JABCJJ010000047">
    <property type="protein sequence ID" value="NMR21643.1"/>
    <property type="molecule type" value="Genomic_DNA"/>
</dbReference>
<gene>
    <name evidence="1" type="ORF">HIR71_15695</name>
</gene>
<organism evidence="1 2">
    <name type="scientific">Cellulomonas fimi</name>
    <dbReference type="NCBI Taxonomy" id="1708"/>
    <lineage>
        <taxon>Bacteria</taxon>
        <taxon>Bacillati</taxon>
        <taxon>Actinomycetota</taxon>
        <taxon>Actinomycetes</taxon>
        <taxon>Micrococcales</taxon>
        <taxon>Cellulomonadaceae</taxon>
        <taxon>Cellulomonas</taxon>
    </lineage>
</organism>
<dbReference type="InterPro" id="IPR036520">
    <property type="entry name" value="UPF0759_sf"/>
</dbReference>
<name>A0A7Y0M226_CELFI</name>
<comment type="caution">
    <text evidence="1">The sequence shown here is derived from an EMBL/GenBank/DDBJ whole genome shotgun (WGS) entry which is preliminary data.</text>
</comment>